<accession>A0A371P3I1</accession>
<evidence type="ECO:0000256" key="7">
    <source>
        <dbReference type="ARBA" id="ARBA00023136"/>
    </source>
</evidence>
<dbReference type="InterPro" id="IPR051474">
    <property type="entry name" value="Anti-sigma-K/W_factor"/>
</dbReference>
<feature type="domain" description="Anti-sigma K factor RskA C-terminal" evidence="12">
    <location>
        <begin position="96"/>
        <end position="228"/>
    </location>
</feature>
<evidence type="ECO:0000256" key="5">
    <source>
        <dbReference type="ARBA" id="ARBA00022989"/>
    </source>
</evidence>
<sequence>MSIDLHSLMAPYALDALDADERSRFEAHLDQCVDCQVEMAGFMETAVRLGDAVSHTPPPALRDRLLAEISTTPQQHPIVSSLAERRTLRRVLPRLVMAAAFLVGAVGVGGFLVERDNAQTEHDQNVAISRVIGAEDVATKAKTFDTGGTVKMYSSAAADSAVIIAKDLPRPGDGKVYQVWMIDQAGPTSQGTFETGGQMIMKGVSGADRVAVTVEPAGGSKQPTSAPIATIAV</sequence>
<evidence type="ECO:0000256" key="6">
    <source>
        <dbReference type="ARBA" id="ARBA00023015"/>
    </source>
</evidence>
<name>A0A371P3I1_9ACTN</name>
<reference evidence="14 15" key="1">
    <citation type="submission" date="2018-08" db="EMBL/GenBank/DDBJ databases">
        <title>Aeromicrobium sp. M2KJ-4, whole genome shotgun sequence.</title>
        <authorList>
            <person name="Tuo L."/>
        </authorList>
    </citation>
    <scope>NUCLEOTIDE SEQUENCE [LARGE SCALE GENOMIC DNA]</scope>
    <source>
        <strain evidence="14 15">M2KJ-4</strain>
    </source>
</reference>
<keyword evidence="5 11" id="KW-1133">Transmembrane helix</keyword>
<evidence type="ECO:0000256" key="2">
    <source>
        <dbReference type="ARBA" id="ARBA00004236"/>
    </source>
</evidence>
<dbReference type="GO" id="GO:0016989">
    <property type="term" value="F:sigma factor antagonist activity"/>
    <property type="evidence" value="ECO:0007669"/>
    <property type="project" value="TreeGrafter"/>
</dbReference>
<dbReference type="RefSeq" id="WP_119704678.1">
    <property type="nucleotide sequence ID" value="NZ_JBHSOI010000002.1"/>
</dbReference>
<evidence type="ECO:0000256" key="1">
    <source>
        <dbReference type="ARBA" id="ARBA00004167"/>
    </source>
</evidence>
<dbReference type="PANTHER" id="PTHR37461:SF1">
    <property type="entry name" value="ANTI-SIGMA-K FACTOR RSKA"/>
    <property type="match status" value="1"/>
</dbReference>
<evidence type="ECO:0000256" key="8">
    <source>
        <dbReference type="ARBA" id="ARBA00023163"/>
    </source>
</evidence>
<keyword evidence="15" id="KW-1185">Reference proteome</keyword>
<evidence type="ECO:0000256" key="10">
    <source>
        <dbReference type="ARBA" id="ARBA00030803"/>
    </source>
</evidence>
<keyword evidence="7 11" id="KW-0472">Membrane</keyword>
<proteinExistence type="predicted"/>
<evidence type="ECO:0000256" key="4">
    <source>
        <dbReference type="ARBA" id="ARBA00022692"/>
    </source>
</evidence>
<feature type="domain" description="Putative zinc-finger" evidence="13">
    <location>
        <begin position="6"/>
        <end position="36"/>
    </location>
</feature>
<dbReference type="AlphaFoldDB" id="A0A371P3I1"/>
<dbReference type="InterPro" id="IPR018764">
    <property type="entry name" value="RskA_C"/>
</dbReference>
<keyword evidence="3" id="KW-1003">Cell membrane</keyword>
<keyword evidence="4 11" id="KW-0812">Transmembrane</keyword>
<evidence type="ECO:0000256" key="11">
    <source>
        <dbReference type="SAM" id="Phobius"/>
    </source>
</evidence>
<gene>
    <name evidence="14" type="ORF">DX116_12955</name>
</gene>
<dbReference type="InterPro" id="IPR041916">
    <property type="entry name" value="Anti_sigma_zinc_sf"/>
</dbReference>
<evidence type="ECO:0000259" key="13">
    <source>
        <dbReference type="Pfam" id="PF13490"/>
    </source>
</evidence>
<dbReference type="Pfam" id="PF13490">
    <property type="entry name" value="zf-HC2"/>
    <property type="match status" value="1"/>
</dbReference>
<evidence type="ECO:0000259" key="12">
    <source>
        <dbReference type="Pfam" id="PF10099"/>
    </source>
</evidence>
<organism evidence="14 15">
    <name type="scientific">Aeromicrobium endophyticum</name>
    <dbReference type="NCBI Taxonomy" id="2292704"/>
    <lineage>
        <taxon>Bacteria</taxon>
        <taxon>Bacillati</taxon>
        <taxon>Actinomycetota</taxon>
        <taxon>Actinomycetes</taxon>
        <taxon>Propionibacteriales</taxon>
        <taxon>Nocardioidaceae</taxon>
        <taxon>Aeromicrobium</taxon>
    </lineage>
</organism>
<evidence type="ECO:0000313" key="15">
    <source>
        <dbReference type="Proteomes" id="UP000265581"/>
    </source>
</evidence>
<evidence type="ECO:0000256" key="9">
    <source>
        <dbReference type="ARBA" id="ARBA00029829"/>
    </source>
</evidence>
<evidence type="ECO:0000313" key="14">
    <source>
        <dbReference type="EMBL" id="REK70080.1"/>
    </source>
</evidence>
<dbReference type="OrthoDB" id="153510at2"/>
<dbReference type="Gene3D" id="1.10.10.1320">
    <property type="entry name" value="Anti-sigma factor, zinc-finger domain"/>
    <property type="match status" value="1"/>
</dbReference>
<dbReference type="Proteomes" id="UP000265581">
    <property type="component" value="Unassembled WGS sequence"/>
</dbReference>
<protein>
    <recommendedName>
        <fullName evidence="10">Regulator of SigK</fullName>
    </recommendedName>
    <alternativeName>
        <fullName evidence="9">Sigma-K anti-sigma factor RskA</fullName>
    </alternativeName>
</protein>
<keyword evidence="8" id="KW-0804">Transcription</keyword>
<dbReference type="Pfam" id="PF10099">
    <property type="entry name" value="RskA_C"/>
    <property type="match status" value="1"/>
</dbReference>
<comment type="subcellular location">
    <subcellularLocation>
        <location evidence="2">Cell membrane</location>
    </subcellularLocation>
    <subcellularLocation>
        <location evidence="1">Membrane</location>
        <topology evidence="1">Single-pass membrane protein</topology>
    </subcellularLocation>
</comment>
<evidence type="ECO:0000256" key="3">
    <source>
        <dbReference type="ARBA" id="ARBA00022475"/>
    </source>
</evidence>
<feature type="transmembrane region" description="Helical" evidence="11">
    <location>
        <begin position="95"/>
        <end position="113"/>
    </location>
</feature>
<dbReference type="EMBL" id="QUBR01000002">
    <property type="protein sequence ID" value="REK70080.1"/>
    <property type="molecule type" value="Genomic_DNA"/>
</dbReference>
<dbReference type="InterPro" id="IPR027383">
    <property type="entry name" value="Znf_put"/>
</dbReference>
<dbReference type="GO" id="GO:0005886">
    <property type="term" value="C:plasma membrane"/>
    <property type="evidence" value="ECO:0007669"/>
    <property type="project" value="UniProtKB-SubCell"/>
</dbReference>
<keyword evidence="6" id="KW-0805">Transcription regulation</keyword>
<comment type="caution">
    <text evidence="14">The sequence shown here is derived from an EMBL/GenBank/DDBJ whole genome shotgun (WGS) entry which is preliminary data.</text>
</comment>
<dbReference type="GO" id="GO:0006417">
    <property type="term" value="P:regulation of translation"/>
    <property type="evidence" value="ECO:0007669"/>
    <property type="project" value="TreeGrafter"/>
</dbReference>
<dbReference type="PANTHER" id="PTHR37461">
    <property type="entry name" value="ANTI-SIGMA-K FACTOR RSKA"/>
    <property type="match status" value="1"/>
</dbReference>